<dbReference type="Proteomes" id="UP000265520">
    <property type="component" value="Unassembled WGS sequence"/>
</dbReference>
<evidence type="ECO:0000313" key="1">
    <source>
        <dbReference type="EMBL" id="MCI49325.1"/>
    </source>
</evidence>
<name>A0A392SMV1_9FABA</name>
<protein>
    <submittedName>
        <fullName evidence="1">Uncharacterized protein</fullName>
    </submittedName>
</protein>
<evidence type="ECO:0000313" key="2">
    <source>
        <dbReference type="Proteomes" id="UP000265520"/>
    </source>
</evidence>
<sequence length="38" mass="4036">MCTKLGSCERSQWMGGESVRLGLDVDWDTSGVDVGFGG</sequence>
<comment type="caution">
    <text evidence="1">The sequence shown here is derived from an EMBL/GenBank/DDBJ whole genome shotgun (WGS) entry which is preliminary data.</text>
</comment>
<keyword evidence="2" id="KW-1185">Reference proteome</keyword>
<dbReference type="AlphaFoldDB" id="A0A392SMV1"/>
<accession>A0A392SMV1</accession>
<dbReference type="EMBL" id="LXQA010399519">
    <property type="protein sequence ID" value="MCI49325.1"/>
    <property type="molecule type" value="Genomic_DNA"/>
</dbReference>
<reference evidence="1 2" key="1">
    <citation type="journal article" date="2018" name="Front. Plant Sci.">
        <title>Red Clover (Trifolium pratense) and Zigzag Clover (T. medium) - A Picture of Genomic Similarities and Differences.</title>
        <authorList>
            <person name="Dluhosova J."/>
            <person name="Istvanek J."/>
            <person name="Nedelnik J."/>
            <person name="Repkova J."/>
        </authorList>
    </citation>
    <scope>NUCLEOTIDE SEQUENCE [LARGE SCALE GENOMIC DNA]</scope>
    <source>
        <strain evidence="2">cv. 10/8</strain>
        <tissue evidence="1">Leaf</tissue>
    </source>
</reference>
<organism evidence="1 2">
    <name type="scientific">Trifolium medium</name>
    <dbReference type="NCBI Taxonomy" id="97028"/>
    <lineage>
        <taxon>Eukaryota</taxon>
        <taxon>Viridiplantae</taxon>
        <taxon>Streptophyta</taxon>
        <taxon>Embryophyta</taxon>
        <taxon>Tracheophyta</taxon>
        <taxon>Spermatophyta</taxon>
        <taxon>Magnoliopsida</taxon>
        <taxon>eudicotyledons</taxon>
        <taxon>Gunneridae</taxon>
        <taxon>Pentapetalae</taxon>
        <taxon>rosids</taxon>
        <taxon>fabids</taxon>
        <taxon>Fabales</taxon>
        <taxon>Fabaceae</taxon>
        <taxon>Papilionoideae</taxon>
        <taxon>50 kb inversion clade</taxon>
        <taxon>NPAAA clade</taxon>
        <taxon>Hologalegina</taxon>
        <taxon>IRL clade</taxon>
        <taxon>Trifolieae</taxon>
        <taxon>Trifolium</taxon>
    </lineage>
</organism>
<proteinExistence type="predicted"/>